<dbReference type="GO" id="GO:0006506">
    <property type="term" value="P:GPI anchor biosynthetic process"/>
    <property type="evidence" value="ECO:0007669"/>
    <property type="project" value="UniProtKB-UniPathway"/>
</dbReference>
<feature type="transmembrane region" description="Helical" evidence="12">
    <location>
        <begin position="645"/>
        <end position="663"/>
    </location>
</feature>
<dbReference type="Proteomes" id="UP000507470">
    <property type="component" value="Unassembled WGS sequence"/>
</dbReference>
<dbReference type="OrthoDB" id="2748310at2759"/>
<feature type="transmembrane region" description="Helical" evidence="12">
    <location>
        <begin position="44"/>
        <end position="63"/>
    </location>
</feature>
<dbReference type="InterPro" id="IPR037671">
    <property type="entry name" value="PIGN_N"/>
</dbReference>
<evidence type="ECO:0000256" key="9">
    <source>
        <dbReference type="ARBA" id="ARBA00022989"/>
    </source>
</evidence>
<organism evidence="14 15">
    <name type="scientific">Mytilus coruscus</name>
    <name type="common">Sea mussel</name>
    <dbReference type="NCBI Taxonomy" id="42192"/>
    <lineage>
        <taxon>Eukaryota</taxon>
        <taxon>Metazoa</taxon>
        <taxon>Spiralia</taxon>
        <taxon>Lophotrochozoa</taxon>
        <taxon>Mollusca</taxon>
        <taxon>Bivalvia</taxon>
        <taxon>Autobranchia</taxon>
        <taxon>Pteriomorphia</taxon>
        <taxon>Mytilida</taxon>
        <taxon>Mytiloidea</taxon>
        <taxon>Mytilidae</taxon>
        <taxon>Mytilinae</taxon>
        <taxon>Mytilus</taxon>
    </lineage>
</organism>
<comment type="similarity">
    <text evidence="3 12">Belongs to the PIGG/PIGN/PIGO family. PIGN subfamily.</text>
</comment>
<evidence type="ECO:0000256" key="2">
    <source>
        <dbReference type="ARBA" id="ARBA00004687"/>
    </source>
</evidence>
<feature type="transmembrane region" description="Helical" evidence="12">
    <location>
        <begin position="485"/>
        <end position="507"/>
    </location>
</feature>
<dbReference type="PANTHER" id="PTHR12250">
    <property type="entry name" value="PHOSPHATIDYLINOSITOL GLYCAN, CLASS N"/>
    <property type="match status" value="1"/>
</dbReference>
<sequence>MNGKKKDGRQRLHFVPENNVEMPVDKKKTFDQSSNQMFLMNTDTICLVLAGLFTHLVFFYSIFDIYFTSPLVHGMTPHVSPLKPAASRLVLFSADGLRADKFFGLDENGQSRAPYLRNIIHKHGAWGVSHTRVPTESRPGHVALIAGFYEDVSAVAKGWKENPVEFDSVFNQSRYTWSWGSPDILPMFSKGASGDHVFTEMYTSDEEDFAASHASDLDTWVFDKVKAFFEGAKLDRDLYERLQKDKLVFFLHLLGIDTNGHSHKPHSEVYLKNIELVDTGIKEMVKLFDDFYDRDGKTTYIMSSDHGMTNWGSHGAGNPHETLTPIVAWGAGIRGPLESSNQVIYPDTFSQEWKLHDIKRTDVNQADIATLMSSVIGVAYPMNSVGTLPLSYLNSSDFEKAESIFANAQQILEQYQVKMDQKKSTTLSMAFRPFSKLLPSIQRDRIRNIRNLIKSGQYQLAITESQTLIELGLEGLNYYHGYDRFFLGLSIVFGFVGWMIYTLTLVVRDHSGLISVTIKLEKLSQPVWLQDKPIKLVFAIIGVAVTVLLKVQSLPFSNYMYCLIPVVLWMFVALRLTVFQQLFKKLNLAKNIRTIFIAIVPPVLGLEILVMGFFKRELLSVGLVMIAVWPLITAKSIWKDKVTAAGWIVSCLLLSVFPLAPVVGRQINYIYVITSGVFVVVSATYMIFWLKRSHESKKERKFRHQHIFLVNIIQVVVIGLATYNVWTVSSSIARSQGLPFINQLTSYVILVFSMISPFLGGTSVTHRLFTVTLALFPPYLLLSISYEDLFFVTLTAVLYFWIKLEINLNDKKVSSLQIVLPLIRQKSVTVLRLRHFKPFLRFEPASVYCFITKFDPFMMGSLMMLKNVLPFVLVSCVFHAIHVLTSIPTKALFLIVLIMSDFMALNFFFLVRDYGSWLEIGTSISHYVIVMCMIIFLMVLFVLSHALTTVSVLPRIKHSRE</sequence>
<evidence type="ECO:0000313" key="15">
    <source>
        <dbReference type="Proteomes" id="UP000507470"/>
    </source>
</evidence>
<gene>
    <name evidence="14" type="ORF">MCOR_28177</name>
</gene>
<keyword evidence="7 12" id="KW-0812">Transmembrane</keyword>
<evidence type="ECO:0000256" key="1">
    <source>
        <dbReference type="ARBA" id="ARBA00004477"/>
    </source>
</evidence>
<reference evidence="14 15" key="1">
    <citation type="submission" date="2020-06" db="EMBL/GenBank/DDBJ databases">
        <authorList>
            <person name="Li R."/>
            <person name="Bekaert M."/>
        </authorList>
    </citation>
    <scope>NUCLEOTIDE SEQUENCE [LARGE SCALE GENOMIC DNA]</scope>
    <source>
        <strain evidence="15">wild</strain>
    </source>
</reference>
<dbReference type="EMBL" id="CACVKT020005121">
    <property type="protein sequence ID" value="CAC5393307.1"/>
    <property type="molecule type" value="Genomic_DNA"/>
</dbReference>
<dbReference type="Gene3D" id="3.40.720.10">
    <property type="entry name" value="Alkaline Phosphatase, subunit A"/>
    <property type="match status" value="1"/>
</dbReference>
<feature type="transmembrane region" description="Helical" evidence="12">
    <location>
        <begin position="708"/>
        <end position="726"/>
    </location>
</feature>
<dbReference type="EC" id="2.-.-.-" evidence="12"/>
<feature type="transmembrane region" description="Helical" evidence="12">
    <location>
        <begin position="746"/>
        <end position="768"/>
    </location>
</feature>
<dbReference type="Pfam" id="PF04987">
    <property type="entry name" value="PigN"/>
    <property type="match status" value="2"/>
</dbReference>
<dbReference type="InterPro" id="IPR017852">
    <property type="entry name" value="GPI_EtnP_transferase_1_C"/>
</dbReference>
<feature type="domain" description="GPI ethanolamine phosphate transferase 1 C-terminal" evidence="13">
    <location>
        <begin position="474"/>
        <end position="810"/>
    </location>
</feature>
<keyword evidence="10 12" id="KW-0472">Membrane</keyword>
<dbReference type="GO" id="GO:0051377">
    <property type="term" value="F:mannose-ethanolamine phosphotransferase activity"/>
    <property type="evidence" value="ECO:0007669"/>
    <property type="project" value="UniProtKB-UniRule"/>
</dbReference>
<dbReference type="InterPro" id="IPR002591">
    <property type="entry name" value="Phosphodiest/P_Trfase"/>
</dbReference>
<name>A0A6J8CEF2_MYTCO</name>
<dbReference type="Pfam" id="PF01663">
    <property type="entry name" value="Phosphodiest"/>
    <property type="match status" value="1"/>
</dbReference>
<dbReference type="InterPro" id="IPR017850">
    <property type="entry name" value="Alkaline_phosphatase_core_sf"/>
</dbReference>
<protein>
    <recommendedName>
        <fullName evidence="4 12">GPI ethanolamine phosphate transferase 1</fullName>
        <ecNumber evidence="12">2.-.-.-</ecNumber>
    </recommendedName>
</protein>
<evidence type="ECO:0000256" key="7">
    <source>
        <dbReference type="ARBA" id="ARBA00022692"/>
    </source>
</evidence>
<keyword evidence="8 12" id="KW-0256">Endoplasmic reticulum</keyword>
<keyword evidence="6 12" id="KW-0808">Transferase</keyword>
<feature type="domain" description="GPI ethanolamine phosphate transferase 1 C-terminal" evidence="13">
    <location>
        <begin position="842"/>
        <end position="916"/>
    </location>
</feature>
<feature type="transmembrane region" description="Helical" evidence="12">
    <location>
        <begin position="534"/>
        <end position="552"/>
    </location>
</feature>
<evidence type="ECO:0000256" key="8">
    <source>
        <dbReference type="ARBA" id="ARBA00022824"/>
    </source>
</evidence>
<evidence type="ECO:0000256" key="5">
    <source>
        <dbReference type="ARBA" id="ARBA00022502"/>
    </source>
</evidence>
<feature type="transmembrane region" description="Helical" evidence="12">
    <location>
        <begin position="595"/>
        <end position="614"/>
    </location>
</feature>
<dbReference type="SUPFAM" id="SSF53649">
    <property type="entry name" value="Alkaline phosphatase-like"/>
    <property type="match status" value="1"/>
</dbReference>
<dbReference type="PANTHER" id="PTHR12250:SF0">
    <property type="entry name" value="GPI ETHANOLAMINE PHOSPHATE TRANSFERASE 1"/>
    <property type="match status" value="1"/>
</dbReference>
<feature type="transmembrane region" description="Helical" evidence="12">
    <location>
        <begin position="669"/>
        <end position="688"/>
    </location>
</feature>
<feature type="transmembrane region" description="Helical" evidence="12">
    <location>
        <begin position="620"/>
        <end position="638"/>
    </location>
</feature>
<comment type="subcellular location">
    <subcellularLocation>
        <location evidence="1 12">Endoplasmic reticulum membrane</location>
        <topology evidence="1 12">Multi-pass membrane protein</topology>
    </subcellularLocation>
</comment>
<evidence type="ECO:0000259" key="13">
    <source>
        <dbReference type="Pfam" id="PF04987"/>
    </source>
</evidence>
<accession>A0A6J8CEF2</accession>
<keyword evidence="11" id="KW-0325">Glycoprotein</keyword>
<dbReference type="CDD" id="cd16020">
    <property type="entry name" value="GPI_EPT_1"/>
    <property type="match status" value="1"/>
</dbReference>
<dbReference type="FunFam" id="3.40.720.10:FF:000015">
    <property type="entry name" value="GPI ethanolamine phosphate transferase 1"/>
    <property type="match status" value="1"/>
</dbReference>
<evidence type="ECO:0000256" key="4">
    <source>
        <dbReference type="ARBA" id="ARBA00020831"/>
    </source>
</evidence>
<keyword evidence="9 12" id="KW-1133">Transmembrane helix</keyword>
<feature type="transmembrane region" description="Helical" evidence="12">
    <location>
        <begin position="924"/>
        <end position="953"/>
    </location>
</feature>
<evidence type="ECO:0000256" key="6">
    <source>
        <dbReference type="ARBA" id="ARBA00022679"/>
    </source>
</evidence>
<feature type="transmembrane region" description="Helical" evidence="12">
    <location>
        <begin position="780"/>
        <end position="802"/>
    </location>
</feature>
<proteinExistence type="inferred from homology"/>
<evidence type="ECO:0000256" key="10">
    <source>
        <dbReference type="ARBA" id="ARBA00023136"/>
    </source>
</evidence>
<keyword evidence="5 12" id="KW-0337">GPI-anchor biosynthesis</keyword>
<feature type="transmembrane region" description="Helical" evidence="12">
    <location>
        <begin position="558"/>
        <end position="583"/>
    </location>
</feature>
<dbReference type="AlphaFoldDB" id="A0A6J8CEF2"/>
<dbReference type="GO" id="GO:0005789">
    <property type="term" value="C:endoplasmic reticulum membrane"/>
    <property type="evidence" value="ECO:0007669"/>
    <property type="project" value="UniProtKB-SubCell"/>
</dbReference>
<feature type="transmembrane region" description="Helical" evidence="12">
    <location>
        <begin position="864"/>
        <end position="884"/>
    </location>
</feature>
<feature type="transmembrane region" description="Helical" evidence="12">
    <location>
        <begin position="891"/>
        <end position="912"/>
    </location>
</feature>
<dbReference type="InterPro" id="IPR007070">
    <property type="entry name" value="GPI_EtnP_transferase_1"/>
</dbReference>
<comment type="function">
    <text evidence="12">Ethanolamine phosphate transferase involved in glycosylphosphatidylinositol-anchor biosynthesis. Transfers ethanolamine phosphate to the first alpha-1,4-linked mannose of the glycosylphosphatidylinositol precursor of GPI-anchor.</text>
</comment>
<evidence type="ECO:0000256" key="12">
    <source>
        <dbReference type="RuleBase" id="RU367138"/>
    </source>
</evidence>
<keyword evidence="15" id="KW-1185">Reference proteome</keyword>
<evidence type="ECO:0000256" key="11">
    <source>
        <dbReference type="ARBA" id="ARBA00023180"/>
    </source>
</evidence>
<comment type="pathway">
    <text evidence="2 12">Glycolipid biosynthesis; glycosylphosphatidylinositol-anchor biosynthesis.</text>
</comment>
<dbReference type="UniPathway" id="UPA00196"/>
<evidence type="ECO:0000256" key="3">
    <source>
        <dbReference type="ARBA" id="ARBA00008400"/>
    </source>
</evidence>
<evidence type="ECO:0000313" key="14">
    <source>
        <dbReference type="EMBL" id="CAC5393307.1"/>
    </source>
</evidence>